<dbReference type="InterPro" id="IPR003834">
    <property type="entry name" value="Cyt_c_assmbl_TM_dom"/>
</dbReference>
<evidence type="ECO:0000256" key="6">
    <source>
        <dbReference type="ARBA" id="ARBA00023136"/>
    </source>
</evidence>
<feature type="transmembrane region" description="Helical" evidence="7">
    <location>
        <begin position="284"/>
        <end position="312"/>
    </location>
</feature>
<accession>A0A220VCW8</accession>
<keyword evidence="2" id="KW-1003">Cell membrane</keyword>
<dbReference type="GO" id="GO:0005886">
    <property type="term" value="C:plasma membrane"/>
    <property type="evidence" value="ECO:0007669"/>
    <property type="project" value="UniProtKB-SubCell"/>
</dbReference>
<evidence type="ECO:0000256" key="8">
    <source>
        <dbReference type="SAM" id="SignalP"/>
    </source>
</evidence>
<dbReference type="Pfam" id="PF00085">
    <property type="entry name" value="Thioredoxin"/>
    <property type="match status" value="1"/>
</dbReference>
<evidence type="ECO:0000256" key="1">
    <source>
        <dbReference type="ARBA" id="ARBA00004651"/>
    </source>
</evidence>
<feature type="transmembrane region" description="Helical" evidence="7">
    <location>
        <begin position="324"/>
        <end position="343"/>
    </location>
</feature>
<dbReference type="InterPro" id="IPR028250">
    <property type="entry name" value="DsbDN"/>
</dbReference>
<keyword evidence="3 7" id="KW-0812">Transmembrane</keyword>
<dbReference type="RefSeq" id="WP_089073156.1">
    <property type="nucleotide sequence ID" value="NZ_CBCSAM010000013.1"/>
</dbReference>
<dbReference type="SUPFAM" id="SSF74863">
    <property type="entry name" value="Thiol:disulfide interchange protein DsbD, N-terminal domain (DsbD-alpha)"/>
    <property type="match status" value="1"/>
</dbReference>
<dbReference type="AlphaFoldDB" id="A0A220VCW8"/>
<keyword evidence="8" id="KW-0732">Signal</keyword>
<feature type="signal peptide" evidence="8">
    <location>
        <begin position="1"/>
        <end position="23"/>
    </location>
</feature>
<evidence type="ECO:0000313" key="10">
    <source>
        <dbReference type="EMBL" id="ASK78248.1"/>
    </source>
</evidence>
<dbReference type="OrthoDB" id="9811036at2"/>
<feature type="domain" description="Thioredoxin" evidence="9">
    <location>
        <begin position="427"/>
        <end position="552"/>
    </location>
</feature>
<dbReference type="Gene3D" id="2.60.40.1250">
    <property type="entry name" value="Thiol:disulfide interchange protein DsbD, N-terminal domain"/>
    <property type="match status" value="1"/>
</dbReference>
<sequence length="553" mass="63197">MRQFLILCFVCLFLFSYSSLSLANSEIKVNTKQKFEQPKYLKSKDAFILSYEKKDRIITLQWSIAPNYYLYKNSISITSSDNRDLFFSKPPGIKYNDPTFGYVNVYKEKISFPVYLSNINSNTLLVSYQGCNIHGFCYPPQTKTIELNPSISDNYQNILSQWFSPFMFLVFGIGLAFTPCIFPMYPITTKILSFHEQKPKKTIINAIIYLQGIAVIYSIFGFITSLVGLKVQFIFQSPLFLITACIILILLGLSMMFQFQIIGSSKLNNFINQLSFSLRFKSNYLNSFFLGILAGILCTPCTTAPLSAVLIYSTQANNPLWTSINLYLLATGMTLPLLVFILVGKKHFPKSGAWLNSIKQLLGLILLTLPIMIIQPIINPYIIKILWFIWASCLFLFILKKFNFTLKSSLFLVFITIVITIAYLNFKPQKTTQLNFLNLSTQSEIDKQIISPANKDKLIMIDFYADWCSACRKLEHTTFVNPKVINAMLGMQKIRVDLSELNEENLKIMQKMNIIGLPTILFIKNNTILKKHTITGFISANLMVDHINSMTSQ</sequence>
<feature type="transmembrane region" description="Helical" evidence="7">
    <location>
        <begin position="355"/>
        <end position="375"/>
    </location>
</feature>
<name>A0A220VCW8_9GAMM</name>
<dbReference type="PROSITE" id="PS51352">
    <property type="entry name" value="THIOREDOXIN_2"/>
    <property type="match status" value="1"/>
</dbReference>
<protein>
    <recommendedName>
        <fullName evidence="9">Thioredoxin domain-containing protein</fullName>
    </recommendedName>
</protein>
<gene>
    <name evidence="10" type="ORF">CF386_04015</name>
</gene>
<dbReference type="SUPFAM" id="SSF52833">
    <property type="entry name" value="Thioredoxin-like"/>
    <property type="match status" value="1"/>
</dbReference>
<dbReference type="NCBIfam" id="NF001419">
    <property type="entry name" value="PRK00293.1"/>
    <property type="match status" value="1"/>
</dbReference>
<evidence type="ECO:0000256" key="5">
    <source>
        <dbReference type="ARBA" id="ARBA00022989"/>
    </source>
</evidence>
<dbReference type="PANTHER" id="PTHR32234:SF0">
    <property type="entry name" value="THIOL:DISULFIDE INTERCHANGE PROTEIN DSBD"/>
    <property type="match status" value="1"/>
</dbReference>
<dbReference type="InterPro" id="IPR013766">
    <property type="entry name" value="Thioredoxin_domain"/>
</dbReference>
<feature type="transmembrane region" description="Helical" evidence="7">
    <location>
        <begin position="239"/>
        <end position="263"/>
    </location>
</feature>
<feature type="transmembrane region" description="Helical" evidence="7">
    <location>
        <begin position="381"/>
        <end position="399"/>
    </location>
</feature>
<feature type="transmembrane region" description="Helical" evidence="7">
    <location>
        <begin position="206"/>
        <end position="227"/>
    </location>
</feature>
<organism evidence="10 11">
    <name type="scientific">Paraphotobacterium marinum</name>
    <dbReference type="NCBI Taxonomy" id="1755811"/>
    <lineage>
        <taxon>Bacteria</taxon>
        <taxon>Pseudomonadati</taxon>
        <taxon>Pseudomonadota</taxon>
        <taxon>Gammaproteobacteria</taxon>
        <taxon>Vibrionales</taxon>
        <taxon>Vibrionaceae</taxon>
        <taxon>Paraphotobacterium</taxon>
    </lineage>
</organism>
<evidence type="ECO:0000256" key="7">
    <source>
        <dbReference type="SAM" id="Phobius"/>
    </source>
</evidence>
<dbReference type="Gene3D" id="3.40.30.10">
    <property type="entry name" value="Glutaredoxin"/>
    <property type="match status" value="1"/>
</dbReference>
<evidence type="ECO:0000256" key="2">
    <source>
        <dbReference type="ARBA" id="ARBA00022475"/>
    </source>
</evidence>
<dbReference type="GO" id="GO:0017004">
    <property type="term" value="P:cytochrome complex assembly"/>
    <property type="evidence" value="ECO:0007669"/>
    <property type="project" value="UniProtKB-KW"/>
</dbReference>
<dbReference type="GO" id="GO:0015035">
    <property type="term" value="F:protein-disulfide reductase activity"/>
    <property type="evidence" value="ECO:0007669"/>
    <property type="project" value="TreeGrafter"/>
</dbReference>
<evidence type="ECO:0000256" key="3">
    <source>
        <dbReference type="ARBA" id="ARBA00022692"/>
    </source>
</evidence>
<dbReference type="InterPro" id="IPR036249">
    <property type="entry name" value="Thioredoxin-like_sf"/>
</dbReference>
<keyword evidence="5 7" id="KW-1133">Transmembrane helix</keyword>
<dbReference type="Pfam" id="PF02683">
    <property type="entry name" value="DsbD_TM"/>
    <property type="match status" value="1"/>
</dbReference>
<keyword evidence="11" id="KW-1185">Reference proteome</keyword>
<dbReference type="KEGG" id="pmai:CF386_04015"/>
<feature type="chain" id="PRO_5012194608" description="Thioredoxin domain-containing protein" evidence="8">
    <location>
        <begin position="24"/>
        <end position="553"/>
    </location>
</feature>
<dbReference type="GO" id="GO:0045454">
    <property type="term" value="P:cell redox homeostasis"/>
    <property type="evidence" value="ECO:0007669"/>
    <property type="project" value="TreeGrafter"/>
</dbReference>
<evidence type="ECO:0000313" key="11">
    <source>
        <dbReference type="Proteomes" id="UP000242175"/>
    </source>
</evidence>
<dbReference type="InterPro" id="IPR036929">
    <property type="entry name" value="DsbDN_sf"/>
</dbReference>
<dbReference type="Pfam" id="PF11412">
    <property type="entry name" value="DsbD_N"/>
    <property type="match status" value="1"/>
</dbReference>
<proteinExistence type="predicted"/>
<feature type="transmembrane region" description="Helical" evidence="7">
    <location>
        <begin position="162"/>
        <end position="185"/>
    </location>
</feature>
<keyword evidence="6 7" id="KW-0472">Membrane</keyword>
<feature type="transmembrane region" description="Helical" evidence="7">
    <location>
        <begin position="406"/>
        <end position="426"/>
    </location>
</feature>
<dbReference type="EMBL" id="CP022355">
    <property type="protein sequence ID" value="ASK78248.1"/>
    <property type="molecule type" value="Genomic_DNA"/>
</dbReference>
<dbReference type="Proteomes" id="UP000242175">
    <property type="component" value="Chromosome large"/>
</dbReference>
<keyword evidence="4" id="KW-0201">Cytochrome c-type biogenesis</keyword>
<dbReference type="PANTHER" id="PTHR32234">
    <property type="entry name" value="THIOL:DISULFIDE INTERCHANGE PROTEIN DSBD"/>
    <property type="match status" value="1"/>
</dbReference>
<evidence type="ECO:0000259" key="9">
    <source>
        <dbReference type="PROSITE" id="PS51352"/>
    </source>
</evidence>
<reference evidence="10 11" key="1">
    <citation type="journal article" date="2016" name="Int. J. Syst. Evol. Microbiol.">
        <title>Paraphotobacterium marinum gen. nov., sp. nov., a member of the family Vibrionaceae, isolated from surface seawater.</title>
        <authorList>
            <person name="Huang Z."/>
            <person name="Dong C."/>
            <person name="Shao Z."/>
        </authorList>
    </citation>
    <scope>NUCLEOTIDE SEQUENCE [LARGE SCALE GENOMIC DNA]</scope>
    <source>
        <strain evidence="10 11">NSCS20N07D</strain>
    </source>
</reference>
<evidence type="ECO:0000256" key="4">
    <source>
        <dbReference type="ARBA" id="ARBA00022748"/>
    </source>
</evidence>
<comment type="subcellular location">
    <subcellularLocation>
        <location evidence="1">Cell membrane</location>
        <topology evidence="1">Multi-pass membrane protein</topology>
    </subcellularLocation>
</comment>